<dbReference type="EMBL" id="QEEX01000001">
    <property type="protein sequence ID" value="PWB97123.1"/>
    <property type="molecule type" value="Genomic_DNA"/>
</dbReference>
<accession>A0A2U1T016</accession>
<comment type="caution">
    <text evidence="11">The sequence shown here is derived from an EMBL/GenBank/DDBJ whole genome shotgun (WGS) entry which is preliminary data.</text>
</comment>
<dbReference type="InterPro" id="IPR052038">
    <property type="entry name" value="Type-VII_TA_antitoxin"/>
</dbReference>
<dbReference type="SUPFAM" id="SSF81301">
    <property type="entry name" value="Nucleotidyltransferase"/>
    <property type="match status" value="1"/>
</dbReference>
<reference evidence="12" key="1">
    <citation type="submission" date="2018-04" db="EMBL/GenBank/DDBJ databases">
        <authorList>
            <person name="Liu S."/>
            <person name="Wang Z."/>
            <person name="Li J."/>
        </authorList>
    </citation>
    <scope>NUCLEOTIDE SEQUENCE [LARGE SCALE GENOMIC DNA]</scope>
    <source>
        <strain evidence="12">S1194</strain>
    </source>
</reference>
<keyword evidence="5" id="KW-0479">Metal-binding</keyword>
<sequence>MSNIVPEPVATVADARSSLSKILRDFRRAPSTATPVAIGSHRRPEAVIVPFEQFRMLAEGGTQHHESTLAKLRKRRTLIRRLAALSKVDDVAVFGSVARESDTESSDIDLLVSPSPDASMFDLAQFEIDMEELTGRAVDVVSRRSLDADRDHAILEHAVPL</sequence>
<dbReference type="PANTHER" id="PTHR33571:SF12">
    <property type="entry name" value="BSL3053 PROTEIN"/>
    <property type="match status" value="1"/>
</dbReference>
<comment type="cofactor">
    <cofactor evidence="1">
        <name>Mg(2+)</name>
        <dbReference type="ChEBI" id="CHEBI:18420"/>
    </cofactor>
</comment>
<evidence type="ECO:0000256" key="8">
    <source>
        <dbReference type="ARBA" id="ARBA00022842"/>
    </source>
</evidence>
<keyword evidence="4" id="KW-0548">Nucleotidyltransferase</keyword>
<dbReference type="CDD" id="cd05403">
    <property type="entry name" value="NT_KNTase_like"/>
    <property type="match status" value="1"/>
</dbReference>
<name>A0A2U1T016_9MICO</name>
<keyword evidence="8" id="KW-0460">Magnesium</keyword>
<evidence type="ECO:0000256" key="3">
    <source>
        <dbReference type="ARBA" id="ARBA00022679"/>
    </source>
</evidence>
<dbReference type="GO" id="GO:0046872">
    <property type="term" value="F:metal ion binding"/>
    <property type="evidence" value="ECO:0007669"/>
    <property type="project" value="UniProtKB-KW"/>
</dbReference>
<feature type="domain" description="Polymerase nucleotidyl transferase" evidence="10">
    <location>
        <begin position="76"/>
        <end position="154"/>
    </location>
</feature>
<keyword evidence="2" id="KW-1277">Toxin-antitoxin system</keyword>
<evidence type="ECO:0000256" key="7">
    <source>
        <dbReference type="ARBA" id="ARBA00022840"/>
    </source>
</evidence>
<dbReference type="GO" id="GO:0016779">
    <property type="term" value="F:nucleotidyltransferase activity"/>
    <property type="evidence" value="ECO:0007669"/>
    <property type="project" value="UniProtKB-KW"/>
</dbReference>
<organism evidence="11 12">
    <name type="scientific">Homoserinimonas hongtaonis</name>
    <dbReference type="NCBI Taxonomy" id="2079791"/>
    <lineage>
        <taxon>Bacteria</taxon>
        <taxon>Bacillati</taxon>
        <taxon>Actinomycetota</taxon>
        <taxon>Actinomycetes</taxon>
        <taxon>Micrococcales</taxon>
        <taxon>Microbacteriaceae</taxon>
        <taxon>Homoserinimonas</taxon>
    </lineage>
</organism>
<evidence type="ECO:0000256" key="5">
    <source>
        <dbReference type="ARBA" id="ARBA00022723"/>
    </source>
</evidence>
<dbReference type="Pfam" id="PF01909">
    <property type="entry name" value="NTP_transf_2"/>
    <property type="match status" value="1"/>
</dbReference>
<dbReference type="Proteomes" id="UP000244978">
    <property type="component" value="Unassembled WGS sequence"/>
</dbReference>
<keyword evidence="3" id="KW-0808">Transferase</keyword>
<evidence type="ECO:0000256" key="4">
    <source>
        <dbReference type="ARBA" id="ARBA00022695"/>
    </source>
</evidence>
<keyword evidence="12" id="KW-1185">Reference proteome</keyword>
<dbReference type="AlphaFoldDB" id="A0A2U1T016"/>
<evidence type="ECO:0000256" key="6">
    <source>
        <dbReference type="ARBA" id="ARBA00022741"/>
    </source>
</evidence>
<evidence type="ECO:0000313" key="12">
    <source>
        <dbReference type="Proteomes" id="UP000244978"/>
    </source>
</evidence>
<dbReference type="GO" id="GO:0005524">
    <property type="term" value="F:ATP binding"/>
    <property type="evidence" value="ECO:0007669"/>
    <property type="project" value="UniProtKB-KW"/>
</dbReference>
<protein>
    <recommendedName>
        <fullName evidence="10">Polymerase nucleotidyl transferase domain-containing protein</fullName>
    </recommendedName>
</protein>
<evidence type="ECO:0000256" key="1">
    <source>
        <dbReference type="ARBA" id="ARBA00001946"/>
    </source>
</evidence>
<proteinExistence type="inferred from homology"/>
<evidence type="ECO:0000259" key="10">
    <source>
        <dbReference type="Pfam" id="PF01909"/>
    </source>
</evidence>
<keyword evidence="7" id="KW-0067">ATP-binding</keyword>
<comment type="similarity">
    <text evidence="9">Belongs to the MntA antitoxin family.</text>
</comment>
<dbReference type="PANTHER" id="PTHR33571">
    <property type="entry name" value="SSL8005 PROTEIN"/>
    <property type="match status" value="1"/>
</dbReference>
<keyword evidence="6" id="KW-0547">Nucleotide-binding</keyword>
<dbReference type="RefSeq" id="WP_108517233.1">
    <property type="nucleotide sequence ID" value="NZ_CP026951.1"/>
</dbReference>
<dbReference type="InterPro" id="IPR002934">
    <property type="entry name" value="Polymerase_NTP_transf_dom"/>
</dbReference>
<evidence type="ECO:0000256" key="2">
    <source>
        <dbReference type="ARBA" id="ARBA00022649"/>
    </source>
</evidence>
<gene>
    <name evidence="11" type="ORF">DF220_04175</name>
</gene>
<evidence type="ECO:0000256" key="9">
    <source>
        <dbReference type="ARBA" id="ARBA00038276"/>
    </source>
</evidence>
<evidence type="ECO:0000313" key="11">
    <source>
        <dbReference type="EMBL" id="PWB97123.1"/>
    </source>
</evidence>
<dbReference type="Gene3D" id="3.30.460.10">
    <property type="entry name" value="Beta Polymerase, domain 2"/>
    <property type="match status" value="1"/>
</dbReference>
<dbReference type="InterPro" id="IPR043519">
    <property type="entry name" value="NT_sf"/>
</dbReference>
<dbReference type="KEGG" id="salc:C2138_09050"/>